<dbReference type="Gene3D" id="3.50.30.60">
    <property type="entry name" value="LD-carboxypeptidase A C-terminal domain-like"/>
    <property type="match status" value="1"/>
</dbReference>
<dbReference type="Proteomes" id="UP001183604">
    <property type="component" value="Unassembled WGS sequence"/>
</dbReference>
<dbReference type="InterPro" id="IPR006311">
    <property type="entry name" value="TAT_signal"/>
</dbReference>
<feature type="active site" description="Charge relay system" evidence="6">
    <location>
        <position position="249"/>
    </location>
</feature>
<reference evidence="10" key="1">
    <citation type="submission" date="2022-12" db="EMBL/GenBank/DDBJ databases">
        <title>Gycomyces niveus sp.nov., a novel actinomycete isolated from soil in Shouguang.</title>
        <authorList>
            <person name="Yang X."/>
        </authorList>
    </citation>
    <scope>NUCLEOTIDE SEQUENCE</scope>
    <source>
        <strain evidence="10">DSM 44724</strain>
    </source>
</reference>
<feature type="signal peptide" evidence="7">
    <location>
        <begin position="1"/>
        <end position="29"/>
    </location>
</feature>
<evidence type="ECO:0000256" key="1">
    <source>
        <dbReference type="ARBA" id="ARBA00010233"/>
    </source>
</evidence>
<dbReference type="GO" id="GO:0106415">
    <property type="term" value="F:muramoyltetrapeptide carboxypeptidase activity"/>
    <property type="evidence" value="ECO:0007669"/>
    <property type="project" value="UniProtKB-EC"/>
</dbReference>
<dbReference type="PANTHER" id="PTHR30237">
    <property type="entry name" value="MURAMOYLTETRAPEPTIDE CARBOXYPEPTIDASE"/>
    <property type="match status" value="1"/>
</dbReference>
<keyword evidence="13" id="KW-1185">Reference proteome</keyword>
<evidence type="ECO:0000313" key="13">
    <source>
        <dbReference type="Proteomes" id="UP001183604"/>
    </source>
</evidence>
<keyword evidence="4 11" id="KW-0378">Hydrolase</keyword>
<dbReference type="GO" id="GO:0008236">
    <property type="term" value="F:serine-type peptidase activity"/>
    <property type="evidence" value="ECO:0007669"/>
    <property type="project" value="UniProtKB-KW"/>
</dbReference>
<gene>
    <name evidence="11" type="ORF">J2S69_001302</name>
    <name evidence="10" type="ORF">O2L01_08215</name>
</gene>
<dbReference type="SUPFAM" id="SSF52317">
    <property type="entry name" value="Class I glutamine amidotransferase-like"/>
    <property type="match status" value="1"/>
</dbReference>
<evidence type="ECO:0000256" key="3">
    <source>
        <dbReference type="ARBA" id="ARBA00022670"/>
    </source>
</evidence>
<evidence type="ECO:0000256" key="4">
    <source>
        <dbReference type="ARBA" id="ARBA00022801"/>
    </source>
</evidence>
<organism evidence="10 12">
    <name type="scientific">Glycomyces lechevalierae</name>
    <dbReference type="NCBI Taxonomy" id="256034"/>
    <lineage>
        <taxon>Bacteria</taxon>
        <taxon>Bacillati</taxon>
        <taxon>Actinomycetota</taxon>
        <taxon>Actinomycetes</taxon>
        <taxon>Glycomycetales</taxon>
        <taxon>Glycomycetaceae</taxon>
        <taxon>Glycomyces</taxon>
    </lineage>
</organism>
<dbReference type="PANTHER" id="PTHR30237:SF2">
    <property type="entry name" value="MUREIN TETRAPEPTIDE CARBOXYPEPTIDASE"/>
    <property type="match status" value="1"/>
</dbReference>
<dbReference type="PROSITE" id="PS51318">
    <property type="entry name" value="TAT"/>
    <property type="match status" value="1"/>
</dbReference>
<keyword evidence="2 11" id="KW-0121">Carboxypeptidase</keyword>
<dbReference type="EMBL" id="JAVDYD010000001">
    <property type="protein sequence ID" value="MDR7337583.1"/>
    <property type="molecule type" value="Genomic_DNA"/>
</dbReference>
<dbReference type="InterPro" id="IPR040921">
    <property type="entry name" value="Peptidase_S66C"/>
</dbReference>
<dbReference type="Proteomes" id="UP001145799">
    <property type="component" value="Unassembled WGS sequence"/>
</dbReference>
<dbReference type="CDD" id="cd07025">
    <property type="entry name" value="Peptidase_S66"/>
    <property type="match status" value="1"/>
</dbReference>
<dbReference type="SUPFAM" id="SSF141986">
    <property type="entry name" value="LD-carboxypeptidase A C-terminal domain-like"/>
    <property type="match status" value="1"/>
</dbReference>
<reference evidence="11 13" key="2">
    <citation type="submission" date="2023-07" db="EMBL/GenBank/DDBJ databases">
        <title>Sequencing the genomes of 1000 actinobacteria strains.</title>
        <authorList>
            <person name="Klenk H.-P."/>
        </authorList>
    </citation>
    <scope>NUCLEOTIDE SEQUENCE [LARGE SCALE GENOMIC DNA]</scope>
    <source>
        <strain evidence="11 13">DSM 44724</strain>
    </source>
</reference>
<dbReference type="InterPro" id="IPR027478">
    <property type="entry name" value="LdcA_N"/>
</dbReference>
<keyword evidence="7" id="KW-0732">Signal</keyword>
<dbReference type="PIRSF" id="PIRSF028757">
    <property type="entry name" value="LD-carboxypeptidase"/>
    <property type="match status" value="1"/>
</dbReference>
<evidence type="ECO:0000256" key="2">
    <source>
        <dbReference type="ARBA" id="ARBA00022645"/>
    </source>
</evidence>
<feature type="active site" description="Nucleophile" evidence="6">
    <location>
        <position position="151"/>
    </location>
</feature>
<dbReference type="EMBL" id="JAPZVQ010000003">
    <property type="protein sequence ID" value="MDA1384965.1"/>
    <property type="molecule type" value="Genomic_DNA"/>
</dbReference>
<dbReference type="RefSeq" id="WP_270121426.1">
    <property type="nucleotide sequence ID" value="NZ_BAAAOM010000002.1"/>
</dbReference>
<dbReference type="AlphaFoldDB" id="A0A9X3PJ10"/>
<sequence length="350" mass="36831">MIRDEHPRGPSRRTLIGAGAALGVGAAVAAPAAGHAETSGKDRRPKKLVPGDLVVMASPGGTPTPAAIERGIALLQSWGLRVEVGEHAFDELGGYLAGTDDDRLADLNWALGHPEAKAFLACRGGYGTTRIIDRADFDALEDHPKVVIGYSDITTLHLGIAAQTRLPSLHSPMGAWSTNNTPATAEALRAALMTSAPVALQRDPLQSTANVFVGGKASGKLIGGNLSLLDAEPENRNFPYAEDKIILIEEVEEARYRVDNMLTRLLRAGAFDDAAGIVIGHFTPREDDPVEAGEWTLSDVIMDRLGGLGIPILGGVKIGHDPDPRVVPLGTHAELDADAGTLVVEAVVKD</sequence>
<proteinExistence type="inferred from homology"/>
<feature type="active site" description="Charge relay system" evidence="6">
    <location>
        <position position="320"/>
    </location>
</feature>
<dbReference type="Pfam" id="PF17676">
    <property type="entry name" value="Peptidase_S66C"/>
    <property type="match status" value="1"/>
</dbReference>
<feature type="domain" description="LD-carboxypeptidase N-terminal" evidence="8">
    <location>
        <begin position="57"/>
        <end position="170"/>
    </location>
</feature>
<comment type="similarity">
    <text evidence="1">Belongs to the peptidase S66 family.</text>
</comment>
<evidence type="ECO:0000256" key="6">
    <source>
        <dbReference type="PIRSR" id="PIRSR028757-1"/>
    </source>
</evidence>
<keyword evidence="3" id="KW-0645">Protease</keyword>
<protein>
    <submittedName>
        <fullName evidence="10">LD-carboxypeptidase</fullName>
    </submittedName>
    <submittedName>
        <fullName evidence="11">Muramoyltetrapeptide carboxypeptidase</fullName>
        <ecNumber evidence="11">3.4.17.13</ecNumber>
    </submittedName>
</protein>
<evidence type="ECO:0000256" key="5">
    <source>
        <dbReference type="ARBA" id="ARBA00022825"/>
    </source>
</evidence>
<dbReference type="InterPro" id="IPR027461">
    <property type="entry name" value="Carboxypeptidase_A_C_sf"/>
</dbReference>
<evidence type="ECO:0000256" key="7">
    <source>
        <dbReference type="SAM" id="SignalP"/>
    </source>
</evidence>
<dbReference type="InterPro" id="IPR003507">
    <property type="entry name" value="S66_fam"/>
</dbReference>
<dbReference type="GO" id="GO:0006508">
    <property type="term" value="P:proteolysis"/>
    <property type="evidence" value="ECO:0007669"/>
    <property type="project" value="UniProtKB-KW"/>
</dbReference>
<feature type="domain" description="LD-carboxypeptidase C-terminal" evidence="9">
    <location>
        <begin position="218"/>
        <end position="335"/>
    </location>
</feature>
<comment type="caution">
    <text evidence="10">The sequence shown here is derived from an EMBL/GenBank/DDBJ whole genome shotgun (WGS) entry which is preliminary data.</text>
</comment>
<name>A0A9X3PJ10_9ACTN</name>
<evidence type="ECO:0000313" key="10">
    <source>
        <dbReference type="EMBL" id="MDA1384965.1"/>
    </source>
</evidence>
<evidence type="ECO:0000313" key="12">
    <source>
        <dbReference type="Proteomes" id="UP001145799"/>
    </source>
</evidence>
<keyword evidence="5" id="KW-0720">Serine protease</keyword>
<dbReference type="EC" id="3.4.17.13" evidence="11"/>
<dbReference type="Gene3D" id="3.40.50.10740">
    <property type="entry name" value="Class I glutamine amidotransferase-like"/>
    <property type="match status" value="1"/>
</dbReference>
<feature type="chain" id="PRO_5040762667" evidence="7">
    <location>
        <begin position="30"/>
        <end position="350"/>
    </location>
</feature>
<evidence type="ECO:0000259" key="8">
    <source>
        <dbReference type="Pfam" id="PF02016"/>
    </source>
</evidence>
<dbReference type="Pfam" id="PF02016">
    <property type="entry name" value="Peptidase_S66"/>
    <property type="match status" value="1"/>
</dbReference>
<evidence type="ECO:0000313" key="11">
    <source>
        <dbReference type="EMBL" id="MDR7337583.1"/>
    </source>
</evidence>
<dbReference type="InterPro" id="IPR040449">
    <property type="entry name" value="Peptidase_S66_N"/>
</dbReference>
<dbReference type="InterPro" id="IPR029062">
    <property type="entry name" value="Class_I_gatase-like"/>
</dbReference>
<evidence type="ECO:0000259" key="9">
    <source>
        <dbReference type="Pfam" id="PF17676"/>
    </source>
</evidence>
<accession>A0A9X3PJ10</accession>